<evidence type="ECO:0000256" key="1">
    <source>
        <dbReference type="PROSITE-ProRule" id="PRU00023"/>
    </source>
</evidence>
<dbReference type="Ensembl" id="ENSNBRT00000010886.1">
    <property type="protein sequence ID" value="ENSNBRP00000010591.1"/>
    <property type="gene ID" value="ENSNBRG00000008256.1"/>
</dbReference>
<dbReference type="PANTHER" id="PTHR46224:SF64">
    <property type="entry name" value="IQ MOTIF AND ANKYRIN REPEAT DOMAIN-CONTAINING PROTEIN 1"/>
    <property type="match status" value="1"/>
</dbReference>
<sequence>MDIISQLHLAVSPPTETHPIIQCITNNDLKELSKLLKDNNVNGVHPCSKWGDYITPLIAACITNNDLKNLKKLLKDNNINGVYPCSKWGDYITPLIAAVVNNNTDICSYVLRQGADPNIPSQLQWTPLHYVSRSKARPDFVDLLLKAKANPDGWSPIPLLKIKIYISILQLVLEHRNGSSTQTKTEKNCVCALT</sequence>
<dbReference type="PANTHER" id="PTHR46224">
    <property type="entry name" value="ANKYRIN REPEAT FAMILY PROTEIN"/>
    <property type="match status" value="1"/>
</dbReference>
<reference evidence="2" key="2">
    <citation type="submission" date="2025-09" db="UniProtKB">
        <authorList>
            <consortium name="Ensembl"/>
        </authorList>
    </citation>
    <scope>IDENTIFICATION</scope>
</reference>
<feature type="repeat" description="ANK" evidence="1">
    <location>
        <begin position="90"/>
        <end position="122"/>
    </location>
</feature>
<dbReference type="STRING" id="32507.ENSNBRP00000010591"/>
<organism evidence="2 3">
    <name type="scientific">Neolamprologus brichardi</name>
    <name type="common">Fairy cichlid</name>
    <name type="synonym">Lamprologus brichardi</name>
    <dbReference type="NCBI Taxonomy" id="32507"/>
    <lineage>
        <taxon>Eukaryota</taxon>
        <taxon>Metazoa</taxon>
        <taxon>Chordata</taxon>
        <taxon>Craniata</taxon>
        <taxon>Vertebrata</taxon>
        <taxon>Euteleostomi</taxon>
        <taxon>Actinopterygii</taxon>
        <taxon>Neopterygii</taxon>
        <taxon>Teleostei</taxon>
        <taxon>Neoteleostei</taxon>
        <taxon>Acanthomorphata</taxon>
        <taxon>Ovalentaria</taxon>
        <taxon>Cichlomorphae</taxon>
        <taxon>Cichliformes</taxon>
        <taxon>Cichlidae</taxon>
        <taxon>African cichlids</taxon>
        <taxon>Pseudocrenilabrinae</taxon>
        <taxon>Lamprologini</taxon>
        <taxon>Neolamprologus</taxon>
    </lineage>
</organism>
<keyword evidence="1" id="KW-0040">ANK repeat</keyword>
<proteinExistence type="predicted"/>
<dbReference type="Bgee" id="ENSNBRG00000008256">
    <property type="expression patterns" value="Expressed in heart and 5 other cell types or tissues"/>
</dbReference>
<dbReference type="Gene3D" id="1.25.40.20">
    <property type="entry name" value="Ankyrin repeat-containing domain"/>
    <property type="match status" value="1"/>
</dbReference>
<dbReference type="AlphaFoldDB" id="A0A3Q4GNN5"/>
<dbReference type="InterPro" id="IPR036770">
    <property type="entry name" value="Ankyrin_rpt-contain_sf"/>
</dbReference>
<accession>A0A3Q4GNN5</accession>
<evidence type="ECO:0000313" key="3">
    <source>
        <dbReference type="Proteomes" id="UP000261580"/>
    </source>
</evidence>
<dbReference type="SMART" id="SM00248">
    <property type="entry name" value="ANK"/>
    <property type="match status" value="3"/>
</dbReference>
<protein>
    <submittedName>
        <fullName evidence="2">Uncharacterized protein</fullName>
    </submittedName>
</protein>
<evidence type="ECO:0000313" key="2">
    <source>
        <dbReference type="Ensembl" id="ENSNBRP00000010591.1"/>
    </source>
</evidence>
<dbReference type="InterPro" id="IPR002110">
    <property type="entry name" value="Ankyrin_rpt"/>
</dbReference>
<name>A0A3Q4GNN5_NEOBR</name>
<dbReference type="InterPro" id="IPR051616">
    <property type="entry name" value="Cul2-RING_E3_ligase_SR"/>
</dbReference>
<dbReference type="Pfam" id="PF12796">
    <property type="entry name" value="Ank_2"/>
    <property type="match status" value="1"/>
</dbReference>
<dbReference type="PROSITE" id="PS50088">
    <property type="entry name" value="ANK_REPEAT"/>
    <property type="match status" value="1"/>
</dbReference>
<dbReference type="GeneTree" id="ENSGT00650000094787"/>
<reference evidence="2" key="1">
    <citation type="submission" date="2025-08" db="UniProtKB">
        <authorList>
            <consortium name="Ensembl"/>
        </authorList>
    </citation>
    <scope>IDENTIFICATION</scope>
</reference>
<dbReference type="Proteomes" id="UP000261580">
    <property type="component" value="Unassembled WGS sequence"/>
</dbReference>
<keyword evidence="3" id="KW-1185">Reference proteome</keyword>
<dbReference type="SUPFAM" id="SSF48403">
    <property type="entry name" value="Ankyrin repeat"/>
    <property type="match status" value="1"/>
</dbReference>